<keyword evidence="2" id="KW-1185">Reference proteome</keyword>
<protein>
    <submittedName>
        <fullName evidence="1">Uncharacterized protein</fullName>
    </submittedName>
</protein>
<proteinExistence type="predicted"/>
<evidence type="ECO:0000313" key="2">
    <source>
        <dbReference type="Proteomes" id="UP000233551"/>
    </source>
</evidence>
<dbReference type="AlphaFoldDB" id="A0A2I0JD75"/>
<dbReference type="Proteomes" id="UP000233551">
    <property type="component" value="Unassembled WGS sequence"/>
</dbReference>
<sequence>MNKSKRERGRLSFGAVFVAPSCSVQPRERGEEEEACMLVRCWSGGEEEAKGKEMEMMKSDGAQGSRGWVVELRVERGVGRTVGEVAEAKWELLLVCLLPRERRWRVGEEEEGKGLLVLNLVLLEQKEQSWREAEGAEL</sequence>
<dbReference type="EMBL" id="PGOL01001846">
    <property type="protein sequence ID" value="PKI53616.1"/>
    <property type="molecule type" value="Genomic_DNA"/>
</dbReference>
<evidence type="ECO:0000313" key="1">
    <source>
        <dbReference type="EMBL" id="PKI53616.1"/>
    </source>
</evidence>
<organism evidence="1 2">
    <name type="scientific">Punica granatum</name>
    <name type="common">Pomegranate</name>
    <dbReference type="NCBI Taxonomy" id="22663"/>
    <lineage>
        <taxon>Eukaryota</taxon>
        <taxon>Viridiplantae</taxon>
        <taxon>Streptophyta</taxon>
        <taxon>Embryophyta</taxon>
        <taxon>Tracheophyta</taxon>
        <taxon>Spermatophyta</taxon>
        <taxon>Magnoliopsida</taxon>
        <taxon>eudicotyledons</taxon>
        <taxon>Gunneridae</taxon>
        <taxon>Pentapetalae</taxon>
        <taxon>rosids</taxon>
        <taxon>malvids</taxon>
        <taxon>Myrtales</taxon>
        <taxon>Lythraceae</taxon>
        <taxon>Punica</taxon>
    </lineage>
</organism>
<reference evidence="1 2" key="1">
    <citation type="submission" date="2017-11" db="EMBL/GenBank/DDBJ databases">
        <title>De-novo sequencing of pomegranate (Punica granatum L.) genome.</title>
        <authorList>
            <person name="Akparov Z."/>
            <person name="Amiraslanov A."/>
            <person name="Hajiyeva S."/>
            <person name="Abbasov M."/>
            <person name="Kaur K."/>
            <person name="Hamwieh A."/>
            <person name="Solovyev V."/>
            <person name="Salamov A."/>
            <person name="Braich B."/>
            <person name="Kosarev P."/>
            <person name="Mahmoud A."/>
            <person name="Hajiyev E."/>
            <person name="Babayeva S."/>
            <person name="Izzatullayeva V."/>
            <person name="Mammadov A."/>
            <person name="Mammadov A."/>
            <person name="Sharifova S."/>
            <person name="Ojaghi J."/>
            <person name="Eynullazada K."/>
            <person name="Bayramov B."/>
            <person name="Abdulazimova A."/>
            <person name="Shahmuradov I."/>
        </authorList>
    </citation>
    <scope>NUCLEOTIDE SEQUENCE [LARGE SCALE GENOMIC DNA]</scope>
    <source>
        <strain evidence="2">cv. AG2017</strain>
        <tissue evidence="1">Leaf</tissue>
    </source>
</reference>
<name>A0A2I0JD75_PUNGR</name>
<gene>
    <name evidence="1" type="ORF">CRG98_025984</name>
</gene>
<accession>A0A2I0JD75</accession>
<comment type="caution">
    <text evidence="1">The sequence shown here is derived from an EMBL/GenBank/DDBJ whole genome shotgun (WGS) entry which is preliminary data.</text>
</comment>